<organism evidence="1 2">
    <name type="scientific">Zarea fungicola</name>
    <dbReference type="NCBI Taxonomy" id="93591"/>
    <lineage>
        <taxon>Eukaryota</taxon>
        <taxon>Fungi</taxon>
        <taxon>Dikarya</taxon>
        <taxon>Ascomycota</taxon>
        <taxon>Pezizomycotina</taxon>
        <taxon>Sordariomycetes</taxon>
        <taxon>Hypocreomycetidae</taxon>
        <taxon>Hypocreales</taxon>
        <taxon>Cordycipitaceae</taxon>
        <taxon>Zarea</taxon>
    </lineage>
</organism>
<comment type="caution">
    <text evidence="1">The sequence shown here is derived from an EMBL/GenBank/DDBJ whole genome shotgun (WGS) entry which is preliminary data.</text>
</comment>
<gene>
    <name evidence="1" type="ORF">NQ176_g3754</name>
</gene>
<keyword evidence="2" id="KW-1185">Reference proteome</keyword>
<reference evidence="1" key="1">
    <citation type="submission" date="2022-08" db="EMBL/GenBank/DDBJ databases">
        <title>Genome Sequence of Lecanicillium fungicola.</title>
        <authorList>
            <person name="Buettner E."/>
        </authorList>
    </citation>
    <scope>NUCLEOTIDE SEQUENCE</scope>
    <source>
        <strain evidence="1">Babe33</strain>
    </source>
</reference>
<evidence type="ECO:0000313" key="1">
    <source>
        <dbReference type="EMBL" id="KAJ2978561.1"/>
    </source>
</evidence>
<protein>
    <submittedName>
        <fullName evidence="1">Uncharacterized protein</fullName>
    </submittedName>
</protein>
<sequence length="177" mass="19179">MEATGKLETFDNAKSFTPTELSKPVSKINEDNATNNLQRRTTITRFSPIPADNPTLRLASGAILAVKHVSIALTQYTHVPAVSTSMTSILDAMGQAMSASGGRAAGKWITSDTYLQLVIDYKSGTTSSPNLTALEWQTMVWAMYRKLVQVNSLANRITCVVSIGNKGYEFIMTALGN</sequence>
<dbReference type="EMBL" id="JANJQO010000364">
    <property type="protein sequence ID" value="KAJ2978561.1"/>
    <property type="molecule type" value="Genomic_DNA"/>
</dbReference>
<name>A0ACC1NIX4_9HYPO</name>
<proteinExistence type="predicted"/>
<accession>A0ACC1NIX4</accession>
<evidence type="ECO:0000313" key="2">
    <source>
        <dbReference type="Proteomes" id="UP001143910"/>
    </source>
</evidence>
<dbReference type="Proteomes" id="UP001143910">
    <property type="component" value="Unassembled WGS sequence"/>
</dbReference>